<dbReference type="PANTHER" id="PTHR30332:SF17">
    <property type="entry name" value="TYPE IV PILIATION SYSTEM PROTEIN DR_0774-RELATED"/>
    <property type="match status" value="1"/>
</dbReference>
<feature type="domain" description="Type II/III secretion system secretin-like" evidence="2">
    <location>
        <begin position="694"/>
        <end position="842"/>
    </location>
</feature>
<evidence type="ECO:0000256" key="1">
    <source>
        <dbReference type="RuleBase" id="RU004003"/>
    </source>
</evidence>
<dbReference type="EMBL" id="FQUI01000059">
    <property type="protein sequence ID" value="SHF28685.1"/>
    <property type="molecule type" value="Genomic_DNA"/>
</dbReference>
<dbReference type="Pfam" id="PF00263">
    <property type="entry name" value="Secretin"/>
    <property type="match status" value="1"/>
</dbReference>
<organism evidence="3 4">
    <name type="scientific">Marinitoga hydrogenitolerans (strain DSM 16785 / JCM 12826 / AT1271)</name>
    <dbReference type="NCBI Taxonomy" id="1122195"/>
    <lineage>
        <taxon>Bacteria</taxon>
        <taxon>Thermotogati</taxon>
        <taxon>Thermotogota</taxon>
        <taxon>Thermotogae</taxon>
        <taxon>Petrotogales</taxon>
        <taxon>Petrotogaceae</taxon>
        <taxon>Marinitoga</taxon>
    </lineage>
</organism>
<comment type="similarity">
    <text evidence="1">Belongs to the bacterial secretin family.</text>
</comment>
<sequence>MKKIMISFFLIYVITLFSYQIKIDYIENENIIEISETSTNITYFENNTKTNHKIEFKHTQFEKKNYILPKGPIKSVKTYENIIEITTLFPTNIEIQKNNKIIIKAKGKKVLNNEIFQFKNIKIKDLLDILLKELNFNVYYITDIPDKNISLNLKNFYPEDLFRILLDSTGIYYDYISTKDIYISKNSLYNAQYPIINSKEKINETTDEIEIIQTKITNIEKLITLINLQYAKLNNELYILKGTKDKIELIKNIISNIPKTSKPKIKKEKDQKQEIKNIIYKIFEYSLPQKEIIKAFNIEYTDISSNIILLKGFETDITLFENYYNKAFEIYKKSQNKSTPKTKPEKKIKKVEITEEPTYIIIKSKYKIEKIEPMFKLNIQNIDKNIYIIKGIKKEIEKLKTLNDKINNILPTKEPTKIITTPAKITKEPTIINTEIPIENLSEMLNLEIKKIFDNVYIVKGEKVDFLKNIISKIQVPKETKINENNNIKDKQKEEKIEIIESNLNLLAFNKIFKDTIIQKIEKNYIIKGTDDEIKIIKEFNEKYNIKEIKKTSAITPVSTQTSNTTEKTKYKTLYELTEEYAKNNNLSLINEDTLKSIKLYNPENIQNIEKILSKNGYYLEKEKNVIIVKKSIPQIISIEISIVDSSILEETIRKIESKITSKSLIESISQGIINPLLYKEILDTAFNSNNTNSKSNSRLLSKPKIILKSGTKATFKSVYRVPVIQENSIQYIESGLTLEVQANYLKDTDLIDLEINLKVGEPEKSAISGYNAENSREINTKMLLKNGYVSILGGLKIIKEEKLNTGIPFLKDLPIIGFLFKTNEQRNREYDLNLFIWPKLVNYGGD</sequence>
<dbReference type="OrthoDB" id="49695at2"/>
<accession>A0A1M5AEW1</accession>
<name>A0A1M5AEW1_MARH1</name>
<dbReference type="InterPro" id="IPR001775">
    <property type="entry name" value="GspD/PilQ"/>
</dbReference>
<dbReference type="PRINTS" id="PR00811">
    <property type="entry name" value="BCTERIALGSPD"/>
</dbReference>
<evidence type="ECO:0000313" key="3">
    <source>
        <dbReference type="EMBL" id="SHF28685.1"/>
    </source>
</evidence>
<dbReference type="PANTHER" id="PTHR30332">
    <property type="entry name" value="PROBABLE GENERAL SECRETION PATHWAY PROTEIN D"/>
    <property type="match status" value="1"/>
</dbReference>
<dbReference type="InterPro" id="IPR050810">
    <property type="entry name" value="Bact_Secretion_Sys_Channel"/>
</dbReference>
<comment type="caution">
    <text evidence="3">The sequence shown here is derived from an EMBL/GenBank/DDBJ whole genome shotgun (WGS) entry which is preliminary data.</text>
</comment>
<evidence type="ECO:0000313" key="4">
    <source>
        <dbReference type="Proteomes" id="UP000184334"/>
    </source>
</evidence>
<dbReference type="RefSeq" id="WP_072866042.1">
    <property type="nucleotide sequence ID" value="NZ_FQUI01000059.1"/>
</dbReference>
<dbReference type="Proteomes" id="UP000184334">
    <property type="component" value="Unassembled WGS sequence"/>
</dbReference>
<dbReference type="AlphaFoldDB" id="A0A1M5AEW1"/>
<gene>
    <name evidence="3" type="ORF">SAMN02745164_02171</name>
</gene>
<protein>
    <submittedName>
        <fullName evidence="3">Type II and III secretion system protein</fullName>
    </submittedName>
</protein>
<dbReference type="STRING" id="1122195.SAMN02745164_02171"/>
<proteinExistence type="inferred from homology"/>
<dbReference type="GO" id="GO:0015627">
    <property type="term" value="C:type II protein secretion system complex"/>
    <property type="evidence" value="ECO:0007669"/>
    <property type="project" value="TreeGrafter"/>
</dbReference>
<evidence type="ECO:0000259" key="2">
    <source>
        <dbReference type="Pfam" id="PF00263"/>
    </source>
</evidence>
<keyword evidence="4" id="KW-1185">Reference proteome</keyword>
<dbReference type="GO" id="GO:0009306">
    <property type="term" value="P:protein secretion"/>
    <property type="evidence" value="ECO:0007669"/>
    <property type="project" value="InterPro"/>
</dbReference>
<dbReference type="InterPro" id="IPR004846">
    <property type="entry name" value="T2SS/T3SS_dom"/>
</dbReference>
<reference evidence="3" key="1">
    <citation type="submission" date="2016-11" db="EMBL/GenBank/DDBJ databases">
        <authorList>
            <person name="Varghese N."/>
            <person name="Submissions S."/>
        </authorList>
    </citation>
    <scope>NUCLEOTIDE SEQUENCE [LARGE SCALE GENOMIC DNA]</scope>
    <source>
        <strain evidence="3">DSM 16785</strain>
    </source>
</reference>